<dbReference type="Proteomes" id="UP001281003">
    <property type="component" value="Unassembled WGS sequence"/>
</dbReference>
<dbReference type="AlphaFoldDB" id="A0AAE0PF64"/>
<evidence type="ECO:0000313" key="2">
    <source>
        <dbReference type="EMBL" id="KAK3398838.1"/>
    </source>
</evidence>
<evidence type="ECO:0000259" key="1">
    <source>
        <dbReference type="Pfam" id="PF06985"/>
    </source>
</evidence>
<gene>
    <name evidence="2" type="ORF">B0T20DRAFT_218857</name>
</gene>
<name>A0AAE0PF64_SORBR</name>
<reference evidence="2" key="1">
    <citation type="journal article" date="2023" name="Mol. Phylogenet. Evol.">
        <title>Genome-scale phylogeny and comparative genomics of the fungal order Sordariales.</title>
        <authorList>
            <person name="Hensen N."/>
            <person name="Bonometti L."/>
            <person name="Westerberg I."/>
            <person name="Brannstrom I.O."/>
            <person name="Guillou S."/>
            <person name="Cros-Aarteil S."/>
            <person name="Calhoun S."/>
            <person name="Haridas S."/>
            <person name="Kuo A."/>
            <person name="Mondo S."/>
            <person name="Pangilinan J."/>
            <person name="Riley R."/>
            <person name="LaButti K."/>
            <person name="Andreopoulos B."/>
            <person name="Lipzen A."/>
            <person name="Chen C."/>
            <person name="Yan M."/>
            <person name="Daum C."/>
            <person name="Ng V."/>
            <person name="Clum A."/>
            <person name="Steindorff A."/>
            <person name="Ohm R.A."/>
            <person name="Martin F."/>
            <person name="Silar P."/>
            <person name="Natvig D.O."/>
            <person name="Lalanne C."/>
            <person name="Gautier V."/>
            <person name="Ament-Velasquez S.L."/>
            <person name="Kruys A."/>
            <person name="Hutchinson M.I."/>
            <person name="Powell A.J."/>
            <person name="Barry K."/>
            <person name="Miller A.N."/>
            <person name="Grigoriev I.V."/>
            <person name="Debuchy R."/>
            <person name="Gladieux P."/>
            <person name="Hiltunen Thoren M."/>
            <person name="Johannesson H."/>
        </authorList>
    </citation>
    <scope>NUCLEOTIDE SEQUENCE</scope>
    <source>
        <strain evidence="2">FGSC 1904</strain>
    </source>
</reference>
<organism evidence="2 3">
    <name type="scientific">Sordaria brevicollis</name>
    <dbReference type="NCBI Taxonomy" id="83679"/>
    <lineage>
        <taxon>Eukaryota</taxon>
        <taxon>Fungi</taxon>
        <taxon>Dikarya</taxon>
        <taxon>Ascomycota</taxon>
        <taxon>Pezizomycotina</taxon>
        <taxon>Sordariomycetes</taxon>
        <taxon>Sordariomycetidae</taxon>
        <taxon>Sordariales</taxon>
        <taxon>Sordariaceae</taxon>
        <taxon>Sordaria</taxon>
    </lineage>
</organism>
<dbReference type="InterPro" id="IPR010730">
    <property type="entry name" value="HET"/>
</dbReference>
<feature type="domain" description="Heterokaryon incompatibility" evidence="1">
    <location>
        <begin position="258"/>
        <end position="400"/>
    </location>
</feature>
<protein>
    <submittedName>
        <fullName evidence="2">Heterokaryon incompatibility protein-domain-containing protein</fullName>
    </submittedName>
</protein>
<dbReference type="EMBL" id="JAUTDP010000006">
    <property type="protein sequence ID" value="KAK3398838.1"/>
    <property type="molecule type" value="Genomic_DNA"/>
</dbReference>
<proteinExistence type="predicted"/>
<dbReference type="PANTHER" id="PTHR33112">
    <property type="entry name" value="DOMAIN PROTEIN, PUTATIVE-RELATED"/>
    <property type="match status" value="1"/>
</dbReference>
<dbReference type="PANTHER" id="PTHR33112:SF1">
    <property type="entry name" value="HETEROKARYON INCOMPATIBILITY DOMAIN-CONTAINING PROTEIN"/>
    <property type="match status" value="1"/>
</dbReference>
<evidence type="ECO:0000313" key="3">
    <source>
        <dbReference type="Proteomes" id="UP001281003"/>
    </source>
</evidence>
<dbReference type="Pfam" id="PF06985">
    <property type="entry name" value="HET"/>
    <property type="match status" value="1"/>
</dbReference>
<reference evidence="2" key="2">
    <citation type="submission" date="2023-07" db="EMBL/GenBank/DDBJ databases">
        <authorList>
            <consortium name="Lawrence Berkeley National Laboratory"/>
            <person name="Haridas S."/>
            <person name="Hensen N."/>
            <person name="Bonometti L."/>
            <person name="Westerberg I."/>
            <person name="Brannstrom I.O."/>
            <person name="Guillou S."/>
            <person name="Cros-Aarteil S."/>
            <person name="Calhoun S."/>
            <person name="Kuo A."/>
            <person name="Mondo S."/>
            <person name="Pangilinan J."/>
            <person name="Riley R."/>
            <person name="LaButti K."/>
            <person name="Andreopoulos B."/>
            <person name="Lipzen A."/>
            <person name="Chen C."/>
            <person name="Yanf M."/>
            <person name="Daum C."/>
            <person name="Ng V."/>
            <person name="Clum A."/>
            <person name="Steindorff A."/>
            <person name="Ohm R."/>
            <person name="Martin F."/>
            <person name="Silar P."/>
            <person name="Natvig D."/>
            <person name="Lalanne C."/>
            <person name="Gautier V."/>
            <person name="Ament-velasquez S.L."/>
            <person name="Kruys A."/>
            <person name="Hutchinson M.I."/>
            <person name="Powell A.J."/>
            <person name="Barry K."/>
            <person name="Miller A.N."/>
            <person name="Grigoriev I.V."/>
            <person name="Debuchy R."/>
            <person name="Gladieux P."/>
            <person name="Thoren M.H."/>
            <person name="Johannesson H."/>
        </authorList>
    </citation>
    <scope>NUCLEOTIDE SEQUENCE</scope>
    <source>
        <strain evidence="2">FGSC 1904</strain>
    </source>
</reference>
<accession>A0AAE0PF64</accession>
<keyword evidence="3" id="KW-1185">Reference proteome</keyword>
<comment type="caution">
    <text evidence="2">The sequence shown here is derived from an EMBL/GenBank/DDBJ whole genome shotgun (WGS) entry which is preliminary data.</text>
</comment>
<sequence length="809" mass="92288">MTEPTFSGPVQLCEPCSRLDFKSMFTSHGRPINERQQVPLCDCRNTFDDRERHGWPTPGDPIGETCAFCAFYLACQIQSQDVQVWKYSSNTVLSLVTFHSLRGYRLRCVGVGEDHDSGDCVQDVSAMQIHGYPSRLDARFAGLRHAILRLVDYGYHHSFSSMTTMLTRGREAGGGILARKLVRDKVNYRLIREWLQLCRAGHHSCDPLKANQDDVDVGMDMDLIPGFQVIDCITKTIVPFTSISGNTSSVEQSKAPEYVTLSYVWGQAPCEGPFIGQQQLSLPHPLPLTISDTIQVVQCLGYRYLWIDRYCIPQDDLPAKQIQIENMGRIFSRSVMTIIAAAGEGPEYGLPGVSERPRAEQLTVQVDATDGKGISLALYEMPKTAIEGSKWFTRGWTYQEGLLSRRRLVFMDKMVYFQCYEMHGDEVASLPILDKPGGKDTHFDEIRCLSLDDEDSDFGYIFPRRIANWSNPDNVWDQLEEFSKRQLSFDADTLDAVDGIFEIYAARNRKKQKEDKVLFFYGIPIIPPRYSNLTGNIGAGSQFVDTGPTYRLIYGLLWESRWPRDHGEDLSRFTTQQPLSRFRRQMFPSWTWAGWKSCPVNFPRFPFVSVFDSDTEIYVEYEIETIPSTSDQGLAHPQKPAEWRRLGWEQDNEKILELARNGAYKIPARLVIRGPVLDVRLKWHDGESDPNIAPEKHGKWTITWPEFVKGQTVICPKVLFLNTQPGGLPSKEEDEVQALALILVTLMEMEHILSLEALMLKPMASMSNGQTEAIYERVHKLSLKVDKTRYESEWTPLPDLWEEMEVTIC</sequence>